<keyword evidence="5 7" id="KW-1133">Transmembrane helix</keyword>
<keyword evidence="11" id="KW-1185">Reference proteome</keyword>
<evidence type="ECO:0000256" key="7">
    <source>
        <dbReference type="RuleBase" id="RU363032"/>
    </source>
</evidence>
<proteinExistence type="inferred from homology"/>
<keyword evidence="4 7" id="KW-0812">Transmembrane</keyword>
<name>A0ABS6WDE9_9BIFI</name>
<evidence type="ECO:0000313" key="10">
    <source>
        <dbReference type="EMBL" id="MBW3092060.1"/>
    </source>
</evidence>
<feature type="transmembrane region" description="Helical" evidence="7">
    <location>
        <begin position="341"/>
        <end position="367"/>
    </location>
</feature>
<feature type="region of interest" description="Disordered" evidence="8">
    <location>
        <begin position="1"/>
        <end position="30"/>
    </location>
</feature>
<dbReference type="CDD" id="cd06261">
    <property type="entry name" value="TM_PBP2"/>
    <property type="match status" value="1"/>
</dbReference>
<keyword evidence="6 7" id="KW-0472">Membrane</keyword>
<reference evidence="10 11" key="1">
    <citation type="submission" date="2021-05" db="EMBL/GenBank/DDBJ databases">
        <title>Phylogenetic classification of ten novel species belonging to the genus Bifidobacterium comprising B. colchicus sp. nov., B. abeli sp. nov., B. bicoloris sp. nov., B. guerezis sp. nov., B. rosaliae sp. nov., B. santillanensis sp. nov., B. argentati sp. nov., B. amazzoni sp. nov., B. pluviali sp. nov., and B. pinnaculum sp. nov.</title>
        <authorList>
            <person name="Lugli G.A."/>
            <person name="Ruiz Garcia L."/>
            <person name="Margolles A."/>
            <person name="Ventura M."/>
        </authorList>
    </citation>
    <scope>NUCLEOTIDE SEQUENCE [LARGE SCALE GENOMIC DNA]</scope>
    <source>
        <strain evidence="10 11">82T10</strain>
    </source>
</reference>
<comment type="caution">
    <text evidence="10">The sequence shown here is derived from an EMBL/GenBank/DDBJ whole genome shotgun (WGS) entry which is preliminary data.</text>
</comment>
<feature type="transmembrane region" description="Helical" evidence="7">
    <location>
        <begin position="173"/>
        <end position="195"/>
    </location>
</feature>
<sequence>MTNTAESAEPAAQSPEDGAATARKAGADTAPKRRHPLARYIIRRFFVCVLLVWGVGTITFFLTNVVPADPAAALISDKVAKSNPEIVAAIRHRMGLDQPLRVRYFIYFRNLLHGDLGTSSLTTNPVSRDLARAFPATLELSIIVFVLTVLISMFLGLLAAIHKKTLLDKIIQVFSLFSISMPGFWVAMLAFYIFFFRLHWFSGGGRLDSSLVPPPTVTGMYLVDSLLNDDPVAFTNALSHIMLPALTLTFLNLGSLIRFCRQSAIEAEQSDYTLGARAKGLPSRTVTIRYVFRGASLPILNMTGLTFGALLSGAVLTETVFSWHGIGEYAYNAATSLDLNGIMGSGLLVGVIYIFINFFVDILCGILDPRVRVQ</sequence>
<dbReference type="PANTHER" id="PTHR43163">
    <property type="entry name" value="DIPEPTIDE TRANSPORT SYSTEM PERMEASE PROTEIN DPPB-RELATED"/>
    <property type="match status" value="1"/>
</dbReference>
<evidence type="ECO:0000256" key="6">
    <source>
        <dbReference type="ARBA" id="ARBA00023136"/>
    </source>
</evidence>
<gene>
    <name evidence="10" type="ORF">KIH79_03640</name>
</gene>
<keyword evidence="2 7" id="KW-0813">Transport</keyword>
<dbReference type="InterPro" id="IPR000515">
    <property type="entry name" value="MetI-like"/>
</dbReference>
<dbReference type="InterPro" id="IPR045621">
    <property type="entry name" value="BPD_transp_1_N"/>
</dbReference>
<keyword evidence="3" id="KW-1003">Cell membrane</keyword>
<dbReference type="RefSeq" id="WP_219058158.1">
    <property type="nucleotide sequence ID" value="NZ_JAHBBH010000006.1"/>
</dbReference>
<evidence type="ECO:0000256" key="1">
    <source>
        <dbReference type="ARBA" id="ARBA00004651"/>
    </source>
</evidence>
<feature type="domain" description="ABC transmembrane type-1" evidence="9">
    <location>
        <begin position="134"/>
        <end position="364"/>
    </location>
</feature>
<dbReference type="Proteomes" id="UP000700815">
    <property type="component" value="Unassembled WGS sequence"/>
</dbReference>
<evidence type="ECO:0000256" key="3">
    <source>
        <dbReference type="ARBA" id="ARBA00022475"/>
    </source>
</evidence>
<feature type="transmembrane region" description="Helical" evidence="7">
    <location>
        <begin position="232"/>
        <end position="253"/>
    </location>
</feature>
<comment type="similarity">
    <text evidence="7">Belongs to the binding-protein-dependent transport system permease family.</text>
</comment>
<comment type="subcellular location">
    <subcellularLocation>
        <location evidence="1 7">Cell membrane</location>
        <topology evidence="1 7">Multi-pass membrane protein</topology>
    </subcellularLocation>
</comment>
<evidence type="ECO:0000256" key="4">
    <source>
        <dbReference type="ARBA" id="ARBA00022692"/>
    </source>
</evidence>
<organism evidence="10 11">
    <name type="scientific">Bifidobacterium miconis</name>
    <dbReference type="NCBI Taxonomy" id="2834435"/>
    <lineage>
        <taxon>Bacteria</taxon>
        <taxon>Bacillati</taxon>
        <taxon>Actinomycetota</taxon>
        <taxon>Actinomycetes</taxon>
        <taxon>Bifidobacteriales</taxon>
        <taxon>Bifidobacteriaceae</taxon>
        <taxon>Bifidobacterium</taxon>
    </lineage>
</organism>
<accession>A0ABS6WDE9</accession>
<dbReference type="Pfam" id="PF19300">
    <property type="entry name" value="BPD_transp_1_N"/>
    <property type="match status" value="1"/>
</dbReference>
<dbReference type="Pfam" id="PF00528">
    <property type="entry name" value="BPD_transp_1"/>
    <property type="match status" value="1"/>
</dbReference>
<feature type="transmembrane region" description="Helical" evidence="7">
    <location>
        <begin position="140"/>
        <end position="161"/>
    </location>
</feature>
<evidence type="ECO:0000256" key="8">
    <source>
        <dbReference type="SAM" id="MobiDB-lite"/>
    </source>
</evidence>
<dbReference type="EMBL" id="JAHBBH010000006">
    <property type="protein sequence ID" value="MBW3092060.1"/>
    <property type="molecule type" value="Genomic_DNA"/>
</dbReference>
<dbReference type="PROSITE" id="PS50928">
    <property type="entry name" value="ABC_TM1"/>
    <property type="match status" value="1"/>
</dbReference>
<evidence type="ECO:0000259" key="9">
    <source>
        <dbReference type="PROSITE" id="PS50928"/>
    </source>
</evidence>
<evidence type="ECO:0000256" key="5">
    <source>
        <dbReference type="ARBA" id="ARBA00022989"/>
    </source>
</evidence>
<evidence type="ECO:0000256" key="2">
    <source>
        <dbReference type="ARBA" id="ARBA00022448"/>
    </source>
</evidence>
<feature type="transmembrane region" description="Helical" evidence="7">
    <location>
        <begin position="41"/>
        <end position="62"/>
    </location>
</feature>
<feature type="transmembrane region" description="Helical" evidence="7">
    <location>
        <begin position="299"/>
        <end position="321"/>
    </location>
</feature>
<evidence type="ECO:0000313" key="11">
    <source>
        <dbReference type="Proteomes" id="UP000700815"/>
    </source>
</evidence>
<feature type="compositionally biased region" description="Low complexity" evidence="8">
    <location>
        <begin position="1"/>
        <end position="29"/>
    </location>
</feature>
<protein>
    <submittedName>
        <fullName evidence="10">ABC transporter permease</fullName>
    </submittedName>
</protein>
<dbReference type="PANTHER" id="PTHR43163:SF6">
    <property type="entry name" value="DIPEPTIDE TRANSPORT SYSTEM PERMEASE PROTEIN DPPB-RELATED"/>
    <property type="match status" value="1"/>
</dbReference>